<keyword evidence="1" id="KW-0472">Membrane</keyword>
<evidence type="ECO:0000313" key="3">
    <source>
        <dbReference type="Proteomes" id="UP000250744"/>
    </source>
</evidence>
<organism evidence="2 3">
    <name type="scientific">Nitrincola tibetensis</name>
    <dbReference type="NCBI Taxonomy" id="2219697"/>
    <lineage>
        <taxon>Bacteria</taxon>
        <taxon>Pseudomonadati</taxon>
        <taxon>Pseudomonadota</taxon>
        <taxon>Gammaproteobacteria</taxon>
        <taxon>Oceanospirillales</taxon>
        <taxon>Oceanospirillaceae</taxon>
        <taxon>Nitrincola</taxon>
    </lineage>
</organism>
<comment type="caution">
    <text evidence="2">The sequence shown here is derived from an EMBL/GenBank/DDBJ whole genome shotgun (WGS) entry which is preliminary data.</text>
</comment>
<feature type="transmembrane region" description="Helical" evidence="1">
    <location>
        <begin position="86"/>
        <end position="104"/>
    </location>
</feature>
<dbReference type="InterPro" id="IPR046513">
    <property type="entry name" value="DUF6691"/>
</dbReference>
<dbReference type="AlphaFoldDB" id="A0A364NNG0"/>
<dbReference type="EMBL" id="QKRX01000004">
    <property type="protein sequence ID" value="RAU18636.1"/>
    <property type="molecule type" value="Genomic_DNA"/>
</dbReference>
<dbReference type="OrthoDB" id="9790409at2"/>
<reference evidence="2 3" key="1">
    <citation type="submission" date="2018-06" db="EMBL/GenBank/DDBJ databases">
        <title>Nitrincola tibetense sp. nov., isolated from Lake XuguoCo on Tibetan Plateau.</title>
        <authorList>
            <person name="Xing P."/>
        </authorList>
    </citation>
    <scope>NUCLEOTIDE SEQUENCE [LARGE SCALE GENOMIC DNA]</scope>
    <source>
        <strain evidence="3">xg18</strain>
    </source>
</reference>
<dbReference type="Pfam" id="PF20398">
    <property type="entry name" value="DUF6691"/>
    <property type="match status" value="1"/>
</dbReference>
<proteinExistence type="predicted"/>
<feature type="transmembrane region" description="Helical" evidence="1">
    <location>
        <begin position="116"/>
        <end position="138"/>
    </location>
</feature>
<gene>
    <name evidence="2" type="ORF">DN062_07670</name>
</gene>
<keyword evidence="1" id="KW-1133">Transmembrane helix</keyword>
<keyword evidence="1" id="KW-0812">Transmembrane</keyword>
<keyword evidence="3" id="KW-1185">Reference proteome</keyword>
<feature type="transmembrane region" description="Helical" evidence="1">
    <location>
        <begin position="48"/>
        <end position="65"/>
    </location>
</feature>
<protein>
    <submittedName>
        <fullName evidence="2">YeeE/YedE family protein</fullName>
    </submittedName>
</protein>
<name>A0A364NNG0_9GAMM</name>
<dbReference type="Proteomes" id="UP000250744">
    <property type="component" value="Unassembled WGS sequence"/>
</dbReference>
<evidence type="ECO:0000313" key="2">
    <source>
        <dbReference type="EMBL" id="RAU18636.1"/>
    </source>
</evidence>
<sequence length="142" mass="15249">MMAALPWIAALLAGTLFGLGLSVAQMIDPAKVINFLDLFGTWDPSLALVMFGGLVVNAIMTPLILKRKRPILAEHFRLPTKIEIDARLIIGGIIFGIGWGLAGYCPGPIITSISFINMDILTVLLAFIVGTAATRWVLSKVS</sequence>
<evidence type="ECO:0000256" key="1">
    <source>
        <dbReference type="SAM" id="Phobius"/>
    </source>
</evidence>
<accession>A0A364NNG0</accession>